<proteinExistence type="predicted"/>
<accession>A0A2P6VJJ5</accession>
<dbReference type="EMBL" id="LHPF02000005">
    <property type="protein sequence ID" value="PSC74263.1"/>
    <property type="molecule type" value="Genomic_DNA"/>
</dbReference>
<comment type="caution">
    <text evidence="1">The sequence shown here is derived from an EMBL/GenBank/DDBJ whole genome shotgun (WGS) entry which is preliminary data.</text>
</comment>
<protein>
    <submittedName>
        <fullName evidence="1">SPFH Band 7 PHB domain</fullName>
    </submittedName>
</protein>
<dbReference type="AlphaFoldDB" id="A0A2P6VJJ5"/>
<organism evidence="1 2">
    <name type="scientific">Micractinium conductrix</name>
    <dbReference type="NCBI Taxonomy" id="554055"/>
    <lineage>
        <taxon>Eukaryota</taxon>
        <taxon>Viridiplantae</taxon>
        <taxon>Chlorophyta</taxon>
        <taxon>core chlorophytes</taxon>
        <taxon>Trebouxiophyceae</taxon>
        <taxon>Chlorellales</taxon>
        <taxon>Chlorellaceae</taxon>
        <taxon>Chlorella clade</taxon>
        <taxon>Micractinium</taxon>
    </lineage>
</organism>
<dbReference type="OrthoDB" id="513435at2759"/>
<sequence length="227" mass="23627">MWGNCWLCMPAKRAEAAADSGGAAASRTEAAAATAPPGQALLPQMLRSKSEARILQLTDSGSSSMSRSQSMPSSSLLEASRRRLAAAAAAEAAQQAAQQAASDGTAALSFVEQYVQAIKDGNATWATGEVGALFAEDAVMISADRQSFTGRPAIVRRLNQGVETLAKMAGDTTDLPTFELTGPSPAPGGTGGVVLRMAFKRGMHKMAFTMNFTMKAGKISQLHTTRS</sequence>
<dbReference type="InterPro" id="IPR032710">
    <property type="entry name" value="NTF2-like_dom_sf"/>
</dbReference>
<dbReference type="SUPFAM" id="SSF54427">
    <property type="entry name" value="NTF2-like"/>
    <property type="match status" value="1"/>
</dbReference>
<dbReference type="Proteomes" id="UP000239649">
    <property type="component" value="Unassembled WGS sequence"/>
</dbReference>
<reference evidence="1 2" key="1">
    <citation type="journal article" date="2018" name="Plant J.">
        <title>Genome sequences of Chlorella sorokiniana UTEX 1602 and Micractinium conductrix SAG 241.80: implications to maltose excretion by a green alga.</title>
        <authorList>
            <person name="Arriola M.B."/>
            <person name="Velmurugan N."/>
            <person name="Zhang Y."/>
            <person name="Plunkett M.H."/>
            <person name="Hondzo H."/>
            <person name="Barney B.M."/>
        </authorList>
    </citation>
    <scope>NUCLEOTIDE SEQUENCE [LARGE SCALE GENOMIC DNA]</scope>
    <source>
        <strain evidence="1 2">SAG 241.80</strain>
    </source>
</reference>
<evidence type="ECO:0000313" key="2">
    <source>
        <dbReference type="Proteomes" id="UP000239649"/>
    </source>
</evidence>
<name>A0A2P6VJJ5_9CHLO</name>
<keyword evidence="2" id="KW-1185">Reference proteome</keyword>
<gene>
    <name evidence="1" type="ORF">C2E20_2752</name>
</gene>
<dbReference type="Gene3D" id="3.10.450.50">
    <property type="match status" value="1"/>
</dbReference>
<evidence type="ECO:0000313" key="1">
    <source>
        <dbReference type="EMBL" id="PSC74263.1"/>
    </source>
</evidence>